<dbReference type="RefSeq" id="WP_196991825.1">
    <property type="nucleotide sequence ID" value="NZ_JADWYR010000002.1"/>
</dbReference>
<feature type="chain" id="PRO_5037334427" evidence="1">
    <location>
        <begin position="28"/>
        <end position="227"/>
    </location>
</feature>
<dbReference type="CDD" id="cd06259">
    <property type="entry name" value="YdcF-like"/>
    <property type="match status" value="1"/>
</dbReference>
<feature type="domain" description="DUF218" evidence="2">
    <location>
        <begin position="46"/>
        <end position="154"/>
    </location>
</feature>
<dbReference type="EMBL" id="JADWYR010000002">
    <property type="protein sequence ID" value="MBG9377756.1"/>
    <property type="molecule type" value="Genomic_DNA"/>
</dbReference>
<dbReference type="AlphaFoldDB" id="A0A931GVF4"/>
<sequence>MLKKKSNRLKTLRLIMFLSMIILSACAFSAKSTRRKLQESQQTQYDMVVVPGVPFDTAAGKWSRTMKARVYWSKYLYDKGIAKNIMYSGSSVYTPYYEGEIMAMYAAAIGIPKEHIFTEIKAEHSTENIYYSYKKSRKLGFHKIALATDPFQAKMLTQFTYTKVATDVGIIPIVFDTLKAMEPLMTDPPIDYQKAYNKDFVAITERENFWERMKGTMGNKLDTLAYE</sequence>
<dbReference type="PROSITE" id="PS51257">
    <property type="entry name" value="PROKAR_LIPOPROTEIN"/>
    <property type="match status" value="1"/>
</dbReference>
<feature type="signal peptide" evidence="1">
    <location>
        <begin position="1"/>
        <end position="27"/>
    </location>
</feature>
<evidence type="ECO:0000313" key="3">
    <source>
        <dbReference type="EMBL" id="MBG9377756.1"/>
    </source>
</evidence>
<reference evidence="3" key="1">
    <citation type="submission" date="2020-11" db="EMBL/GenBank/DDBJ databases">
        <title>Bacterial whole genome sequence for Panacibacter sp. DH6.</title>
        <authorList>
            <person name="Le V."/>
            <person name="Ko S."/>
            <person name="Ahn C.-Y."/>
            <person name="Oh H.-M."/>
        </authorList>
    </citation>
    <scope>NUCLEOTIDE SEQUENCE</scope>
    <source>
        <strain evidence="3">DH6</strain>
    </source>
</reference>
<keyword evidence="4" id="KW-1185">Reference proteome</keyword>
<evidence type="ECO:0000313" key="4">
    <source>
        <dbReference type="Proteomes" id="UP000628448"/>
    </source>
</evidence>
<protein>
    <submittedName>
        <fullName evidence="3">YdcF family protein</fullName>
    </submittedName>
</protein>
<proteinExistence type="predicted"/>
<gene>
    <name evidence="3" type="ORF">I5907_16055</name>
</gene>
<dbReference type="InterPro" id="IPR003848">
    <property type="entry name" value="DUF218"/>
</dbReference>
<dbReference type="Pfam" id="PF02698">
    <property type="entry name" value="DUF218"/>
    <property type="match status" value="1"/>
</dbReference>
<evidence type="ECO:0000256" key="1">
    <source>
        <dbReference type="SAM" id="SignalP"/>
    </source>
</evidence>
<name>A0A931GVF4_9BACT</name>
<evidence type="ECO:0000259" key="2">
    <source>
        <dbReference type="Pfam" id="PF02698"/>
    </source>
</evidence>
<organism evidence="3 4">
    <name type="scientific">Panacibacter microcysteis</name>
    <dbReference type="NCBI Taxonomy" id="2793269"/>
    <lineage>
        <taxon>Bacteria</taxon>
        <taxon>Pseudomonadati</taxon>
        <taxon>Bacteroidota</taxon>
        <taxon>Chitinophagia</taxon>
        <taxon>Chitinophagales</taxon>
        <taxon>Chitinophagaceae</taxon>
        <taxon>Panacibacter</taxon>
    </lineage>
</organism>
<dbReference type="Gene3D" id="3.40.50.620">
    <property type="entry name" value="HUPs"/>
    <property type="match status" value="1"/>
</dbReference>
<dbReference type="Proteomes" id="UP000628448">
    <property type="component" value="Unassembled WGS sequence"/>
</dbReference>
<accession>A0A931GVF4</accession>
<dbReference type="InterPro" id="IPR014729">
    <property type="entry name" value="Rossmann-like_a/b/a_fold"/>
</dbReference>
<keyword evidence="1" id="KW-0732">Signal</keyword>
<comment type="caution">
    <text evidence="3">The sequence shown here is derived from an EMBL/GenBank/DDBJ whole genome shotgun (WGS) entry which is preliminary data.</text>
</comment>